<keyword evidence="2" id="KW-0479">Metal-binding</keyword>
<dbReference type="Proteomes" id="UP000054903">
    <property type="component" value="Unassembled WGS sequence"/>
</dbReference>
<name>A0A158CMS9_9BURK</name>
<protein>
    <submittedName>
        <fullName evidence="4">Alcohol dehydrogenase</fullName>
    </submittedName>
</protein>
<dbReference type="EMBL" id="FCNX02000011">
    <property type="protein sequence ID" value="SAK83703.1"/>
    <property type="molecule type" value="Genomic_DNA"/>
</dbReference>
<comment type="caution">
    <text evidence="4">The sequence shown here is derived from an EMBL/GenBank/DDBJ whole genome shotgun (WGS) entry which is preliminary data.</text>
</comment>
<evidence type="ECO:0000256" key="2">
    <source>
        <dbReference type="ARBA" id="ARBA00022723"/>
    </source>
</evidence>
<organism evidence="4 5">
    <name type="scientific">Caballeronia fortuita</name>
    <dbReference type="NCBI Taxonomy" id="1777138"/>
    <lineage>
        <taxon>Bacteria</taxon>
        <taxon>Pseudomonadati</taxon>
        <taxon>Pseudomonadota</taxon>
        <taxon>Betaproteobacteria</taxon>
        <taxon>Burkholderiales</taxon>
        <taxon>Burkholderiaceae</taxon>
        <taxon>Caballeronia</taxon>
    </lineage>
</organism>
<dbReference type="AlphaFoldDB" id="A0A158CMS9"/>
<sequence>MKALIWHCKKDIQYDTGLDPRIEHGRDAIIEVSICGSDFHLVDGFMPGMKPGGVMRQEFIGKWLKLAETTRR</sequence>
<keyword evidence="5" id="KW-1185">Reference proteome</keyword>
<comment type="cofactor">
    <cofactor evidence="1">
        <name>Zn(2+)</name>
        <dbReference type="ChEBI" id="CHEBI:29105"/>
    </cofactor>
</comment>
<dbReference type="PANTHER" id="PTHR42813:SF2">
    <property type="entry name" value="DEHYDROGENASE, ZINC-CONTAINING, PUTATIVE (AFU_ORTHOLOGUE AFUA_2G02810)-RELATED"/>
    <property type="match status" value="1"/>
</dbReference>
<gene>
    <name evidence="4" type="ORF">AWB77_04316</name>
</gene>
<evidence type="ECO:0000313" key="4">
    <source>
        <dbReference type="EMBL" id="SAK83703.1"/>
    </source>
</evidence>
<reference evidence="4" key="1">
    <citation type="submission" date="2016-01" db="EMBL/GenBank/DDBJ databases">
        <authorList>
            <person name="Peeters C."/>
        </authorList>
    </citation>
    <scope>NUCLEOTIDE SEQUENCE</scope>
    <source>
        <strain evidence="4">LMG 29320</strain>
    </source>
</reference>
<keyword evidence="3" id="KW-0862">Zinc</keyword>
<evidence type="ECO:0000256" key="1">
    <source>
        <dbReference type="ARBA" id="ARBA00001947"/>
    </source>
</evidence>
<dbReference type="PANTHER" id="PTHR42813">
    <property type="entry name" value="ZINC-TYPE ALCOHOL DEHYDROGENASE-LIKE"/>
    <property type="match status" value="1"/>
</dbReference>
<evidence type="ECO:0000313" key="5">
    <source>
        <dbReference type="Proteomes" id="UP000054903"/>
    </source>
</evidence>
<accession>A0A158CMS9</accession>
<proteinExistence type="predicted"/>
<evidence type="ECO:0000256" key="3">
    <source>
        <dbReference type="ARBA" id="ARBA00022833"/>
    </source>
</evidence>
<dbReference type="InterPro" id="IPR011032">
    <property type="entry name" value="GroES-like_sf"/>
</dbReference>
<dbReference type="STRING" id="1777138.AWB77_04316"/>
<dbReference type="GO" id="GO:0046872">
    <property type="term" value="F:metal ion binding"/>
    <property type="evidence" value="ECO:0007669"/>
    <property type="project" value="UniProtKB-KW"/>
</dbReference>
<dbReference type="Gene3D" id="3.90.180.10">
    <property type="entry name" value="Medium-chain alcohol dehydrogenases, catalytic domain"/>
    <property type="match status" value="1"/>
</dbReference>
<dbReference type="SUPFAM" id="SSF50129">
    <property type="entry name" value="GroES-like"/>
    <property type="match status" value="1"/>
</dbReference>